<keyword evidence="9" id="KW-1185">Reference proteome</keyword>
<evidence type="ECO:0000256" key="2">
    <source>
        <dbReference type="ARBA" id="ARBA00022485"/>
    </source>
</evidence>
<dbReference type="InterPro" id="IPR023885">
    <property type="entry name" value="4Fe4S-binding_SPASM_dom"/>
</dbReference>
<evidence type="ECO:0000259" key="7">
    <source>
        <dbReference type="PROSITE" id="PS51918"/>
    </source>
</evidence>
<dbReference type="InterPro" id="IPR000385">
    <property type="entry name" value="MoaA_NifB_PqqE_Fe-S-bd_CS"/>
</dbReference>
<keyword evidence="6" id="KW-0411">Iron-sulfur</keyword>
<name>A0ABS0QT09_9STAP</name>
<proteinExistence type="predicted"/>
<dbReference type="EMBL" id="JAEDAQ010000035">
    <property type="protein sequence ID" value="MBH9582154.1"/>
    <property type="molecule type" value="Genomic_DNA"/>
</dbReference>
<dbReference type="InterPro" id="IPR013785">
    <property type="entry name" value="Aldolase_TIM"/>
</dbReference>
<gene>
    <name evidence="8" type="ORF">I9026_12315</name>
</gene>
<dbReference type="SFLD" id="SFLDG01386">
    <property type="entry name" value="main_SPASM_domain-containing"/>
    <property type="match status" value="1"/>
</dbReference>
<dbReference type="InterPro" id="IPR007197">
    <property type="entry name" value="rSAM"/>
</dbReference>
<evidence type="ECO:0000313" key="9">
    <source>
        <dbReference type="Proteomes" id="UP000597038"/>
    </source>
</evidence>
<protein>
    <submittedName>
        <fullName evidence="8">SPASM domain-containing protein</fullName>
    </submittedName>
</protein>
<keyword evidence="3" id="KW-0949">S-adenosyl-L-methionine</keyword>
<dbReference type="PROSITE" id="PS51918">
    <property type="entry name" value="RADICAL_SAM"/>
    <property type="match status" value="1"/>
</dbReference>
<evidence type="ECO:0000256" key="6">
    <source>
        <dbReference type="ARBA" id="ARBA00023014"/>
    </source>
</evidence>
<sequence length="346" mass="40359">MNLTFWITEDCNLRCKYCYVSKTAKYFDTKNIDITFQFITQLIETSSEKFLNVNFHGGEPTLNFSLIEGIVDKFKILKKQFDLNIRYYITTNGTIMNKTILNFMIENNFNISLSVDGTKDIHDANRIYSNGMGSFDNTMGTLNLFKERNYHIRIRMTITPQTVNNLFNNYKYFYEMGYLGITAIPDTTTSEWDQASVKKYEIEMNKISKYLYNKSERDFNNHIHNLSICVFKKLEVCDGGINTFHISAHGDIYPCALVVGQKKFNIGNVNDGLKYYKIKGFSKEYSINNQQCQKCSLMQFCEGNRCKYINYASTGSFHKPSQSYCSLHRKQFFIVKSAKEKYENQV</sequence>
<organism evidence="8 9">
    <name type="scientific">Staphylococcus felis</name>
    <dbReference type="NCBI Taxonomy" id="46127"/>
    <lineage>
        <taxon>Bacteria</taxon>
        <taxon>Bacillati</taxon>
        <taxon>Bacillota</taxon>
        <taxon>Bacilli</taxon>
        <taxon>Bacillales</taxon>
        <taxon>Staphylococcaceae</taxon>
        <taxon>Staphylococcus</taxon>
    </lineage>
</organism>
<feature type="domain" description="Radical SAM core" evidence="7">
    <location>
        <begin position="1"/>
        <end position="213"/>
    </location>
</feature>
<accession>A0ABS0QT09</accession>
<dbReference type="SFLD" id="SFLDG01384">
    <property type="entry name" value="thioether_bond_formation_requi"/>
    <property type="match status" value="1"/>
</dbReference>
<dbReference type="PANTHER" id="PTHR43273">
    <property type="entry name" value="ANAEROBIC SULFATASE-MATURATING ENZYME HOMOLOG ASLB-RELATED"/>
    <property type="match status" value="1"/>
</dbReference>
<dbReference type="PANTHER" id="PTHR43273:SF8">
    <property type="entry name" value="RADICAL SAM DOMAIN PROTEIN"/>
    <property type="match status" value="1"/>
</dbReference>
<dbReference type="Gene3D" id="3.20.20.70">
    <property type="entry name" value="Aldolase class I"/>
    <property type="match status" value="1"/>
</dbReference>
<dbReference type="Pfam" id="PF04055">
    <property type="entry name" value="Radical_SAM"/>
    <property type="match status" value="1"/>
</dbReference>
<dbReference type="SUPFAM" id="SSF102114">
    <property type="entry name" value="Radical SAM enzymes"/>
    <property type="match status" value="1"/>
</dbReference>
<evidence type="ECO:0000313" key="8">
    <source>
        <dbReference type="EMBL" id="MBH9582154.1"/>
    </source>
</evidence>
<evidence type="ECO:0000256" key="4">
    <source>
        <dbReference type="ARBA" id="ARBA00022723"/>
    </source>
</evidence>
<dbReference type="NCBIfam" id="TIGR04085">
    <property type="entry name" value="rSAM_more_4Fe4S"/>
    <property type="match status" value="1"/>
</dbReference>
<evidence type="ECO:0000256" key="5">
    <source>
        <dbReference type="ARBA" id="ARBA00023004"/>
    </source>
</evidence>
<evidence type="ECO:0000256" key="1">
    <source>
        <dbReference type="ARBA" id="ARBA00001966"/>
    </source>
</evidence>
<keyword evidence="2" id="KW-0004">4Fe-4S</keyword>
<dbReference type="SFLD" id="SFLDG01067">
    <property type="entry name" value="SPASM/twitch_domain_containing"/>
    <property type="match status" value="1"/>
</dbReference>
<comment type="cofactor">
    <cofactor evidence="1">
        <name>[4Fe-4S] cluster</name>
        <dbReference type="ChEBI" id="CHEBI:49883"/>
    </cofactor>
</comment>
<dbReference type="InterPro" id="IPR058240">
    <property type="entry name" value="rSAM_sf"/>
</dbReference>
<keyword evidence="4" id="KW-0479">Metal-binding</keyword>
<dbReference type="SFLD" id="SFLDS00029">
    <property type="entry name" value="Radical_SAM"/>
    <property type="match status" value="1"/>
</dbReference>
<dbReference type="CDD" id="cd01335">
    <property type="entry name" value="Radical_SAM"/>
    <property type="match status" value="1"/>
</dbReference>
<keyword evidence="5" id="KW-0408">Iron</keyword>
<reference evidence="8 9" key="1">
    <citation type="submission" date="2020-12" db="EMBL/GenBank/DDBJ databases">
        <title>Genomic analysis of Staphylococcus felis from a cat with skin infection.</title>
        <authorList>
            <person name="Aslantas O."/>
            <person name="Keskin O."/>
            <person name="Buyukaltay K."/>
            <person name="Gullu Yucetepe A."/>
        </authorList>
    </citation>
    <scope>NUCLEOTIDE SEQUENCE [LARGE SCALE GENOMIC DNA]</scope>
    <source>
        <strain evidence="8 9">HARRANVET</strain>
    </source>
</reference>
<dbReference type="Proteomes" id="UP000597038">
    <property type="component" value="Unassembled WGS sequence"/>
</dbReference>
<evidence type="ECO:0000256" key="3">
    <source>
        <dbReference type="ARBA" id="ARBA00022691"/>
    </source>
</evidence>
<dbReference type="RefSeq" id="WP_198093051.1">
    <property type="nucleotide sequence ID" value="NZ_CAJVAI010000016.1"/>
</dbReference>
<comment type="caution">
    <text evidence="8">The sequence shown here is derived from an EMBL/GenBank/DDBJ whole genome shotgun (WGS) entry which is preliminary data.</text>
</comment>
<dbReference type="InterPro" id="IPR023867">
    <property type="entry name" value="Sulphatase_maturase_rSAM"/>
</dbReference>
<dbReference type="PROSITE" id="PS01305">
    <property type="entry name" value="MOAA_NIFB_PQQE"/>
    <property type="match status" value="1"/>
</dbReference>